<feature type="transmembrane region" description="Helical" evidence="1">
    <location>
        <begin position="53"/>
        <end position="71"/>
    </location>
</feature>
<protein>
    <submittedName>
        <fullName evidence="2">Positive regulator of sigma E activity</fullName>
    </submittedName>
</protein>
<dbReference type="Pfam" id="PF10852">
    <property type="entry name" value="DUF2651"/>
    <property type="match status" value="1"/>
</dbReference>
<accession>A0ABT9Z2J9</accession>
<keyword evidence="1" id="KW-1133">Transmembrane helix</keyword>
<feature type="transmembrane region" description="Helical" evidence="1">
    <location>
        <begin position="29"/>
        <end position="47"/>
    </location>
</feature>
<feature type="transmembrane region" description="Helical" evidence="1">
    <location>
        <begin position="6"/>
        <end position="24"/>
    </location>
</feature>
<evidence type="ECO:0000313" key="3">
    <source>
        <dbReference type="Proteomes" id="UP001232245"/>
    </source>
</evidence>
<gene>
    <name evidence="2" type="ORF">J2S02_002402</name>
</gene>
<comment type="caution">
    <text evidence="2">The sequence shown here is derived from an EMBL/GenBank/DDBJ whole genome shotgun (WGS) entry which is preliminary data.</text>
</comment>
<keyword evidence="3" id="KW-1185">Reference proteome</keyword>
<dbReference type="Proteomes" id="UP001232245">
    <property type="component" value="Unassembled WGS sequence"/>
</dbReference>
<sequence length="80" mass="9250">MIYALVLVILPITVVLTSILFSILTKKWFVMPLITFLILSLVMVTIFNTTFFIWVALFTILSLVVSFLSLFTRKLIITHR</sequence>
<name>A0ABT9Z2J9_9BACI</name>
<evidence type="ECO:0000313" key="2">
    <source>
        <dbReference type="EMBL" id="MDQ0226057.1"/>
    </source>
</evidence>
<evidence type="ECO:0000256" key="1">
    <source>
        <dbReference type="SAM" id="Phobius"/>
    </source>
</evidence>
<keyword evidence="1" id="KW-0812">Transmembrane</keyword>
<keyword evidence="1" id="KW-0472">Membrane</keyword>
<dbReference type="EMBL" id="JAUSTZ010000004">
    <property type="protein sequence ID" value="MDQ0226057.1"/>
    <property type="molecule type" value="Genomic_DNA"/>
</dbReference>
<organism evidence="2 3">
    <name type="scientific">Metabacillus niabensis</name>
    <dbReference type="NCBI Taxonomy" id="324854"/>
    <lineage>
        <taxon>Bacteria</taxon>
        <taxon>Bacillati</taxon>
        <taxon>Bacillota</taxon>
        <taxon>Bacilli</taxon>
        <taxon>Bacillales</taxon>
        <taxon>Bacillaceae</taxon>
        <taxon>Metabacillus</taxon>
    </lineage>
</organism>
<proteinExistence type="predicted"/>
<dbReference type="RefSeq" id="WP_174880223.1">
    <property type="nucleotide sequence ID" value="NZ_CADEPK010000118.1"/>
</dbReference>
<reference evidence="2 3" key="1">
    <citation type="submission" date="2023-07" db="EMBL/GenBank/DDBJ databases">
        <title>Genomic Encyclopedia of Type Strains, Phase IV (KMG-IV): sequencing the most valuable type-strain genomes for metagenomic binning, comparative biology and taxonomic classification.</title>
        <authorList>
            <person name="Goeker M."/>
        </authorList>
    </citation>
    <scope>NUCLEOTIDE SEQUENCE [LARGE SCALE GENOMIC DNA]</scope>
    <source>
        <strain evidence="2 3">DSM 17723</strain>
    </source>
</reference>
<dbReference type="InterPro" id="IPR020258">
    <property type="entry name" value="Uncharacterised_YbeF"/>
</dbReference>